<proteinExistence type="predicted"/>
<dbReference type="Proteomes" id="UP000269721">
    <property type="component" value="Unassembled WGS sequence"/>
</dbReference>
<evidence type="ECO:0000256" key="1">
    <source>
        <dbReference type="SAM" id="MobiDB-lite"/>
    </source>
</evidence>
<reference evidence="3" key="1">
    <citation type="journal article" date="2018" name="Nat. Microbiol.">
        <title>Leveraging single-cell genomics to expand the fungal tree of life.</title>
        <authorList>
            <person name="Ahrendt S.R."/>
            <person name="Quandt C.A."/>
            <person name="Ciobanu D."/>
            <person name="Clum A."/>
            <person name="Salamov A."/>
            <person name="Andreopoulos B."/>
            <person name="Cheng J.F."/>
            <person name="Woyke T."/>
            <person name="Pelin A."/>
            <person name="Henrissat B."/>
            <person name="Reynolds N.K."/>
            <person name="Benny G.L."/>
            <person name="Smith M.E."/>
            <person name="James T.Y."/>
            <person name="Grigoriev I.V."/>
        </authorList>
    </citation>
    <scope>NUCLEOTIDE SEQUENCE [LARGE SCALE GENOMIC DNA]</scope>
</reference>
<gene>
    <name evidence="2" type="ORF">BDK51DRAFT_37184</name>
</gene>
<keyword evidence="3" id="KW-1185">Reference proteome</keyword>
<evidence type="ECO:0000313" key="2">
    <source>
        <dbReference type="EMBL" id="RKO90727.1"/>
    </source>
</evidence>
<name>A0A4V1IRP0_9FUNG</name>
<feature type="region of interest" description="Disordered" evidence="1">
    <location>
        <begin position="140"/>
        <end position="163"/>
    </location>
</feature>
<feature type="region of interest" description="Disordered" evidence="1">
    <location>
        <begin position="87"/>
        <end position="113"/>
    </location>
</feature>
<protein>
    <submittedName>
        <fullName evidence="2">Uncharacterized protein</fullName>
    </submittedName>
</protein>
<organism evidence="2 3">
    <name type="scientific">Blyttiomyces helicus</name>
    <dbReference type="NCBI Taxonomy" id="388810"/>
    <lineage>
        <taxon>Eukaryota</taxon>
        <taxon>Fungi</taxon>
        <taxon>Fungi incertae sedis</taxon>
        <taxon>Chytridiomycota</taxon>
        <taxon>Chytridiomycota incertae sedis</taxon>
        <taxon>Chytridiomycetes</taxon>
        <taxon>Chytridiomycetes incertae sedis</taxon>
        <taxon>Blyttiomyces</taxon>
    </lineage>
</organism>
<accession>A0A4V1IRP0</accession>
<sequence>MVLPDFRHLSTMFEEELNGSTHPIDVMKALENLDAHHTALLSSPTPSSSISPIARHLSSQGPTLRIHMDAKTSFPVVDKIDPGERVVFDVPPRQDNAEEGLGLEETGSEGYGAAGELEALRERLSRRGWLEEDELQALTTAPHSAQHHDPPKRPPATAGPRATAVRPAHECELLNGGTGSHAFLEALSTAWQLANSKARDFISKDLDTRAQTCHEAGTVNLRRIIDTSLC</sequence>
<dbReference type="AlphaFoldDB" id="A0A4V1IRP0"/>
<evidence type="ECO:0000313" key="3">
    <source>
        <dbReference type="Proteomes" id="UP000269721"/>
    </source>
</evidence>
<dbReference type="EMBL" id="KZ995414">
    <property type="protein sequence ID" value="RKO90727.1"/>
    <property type="molecule type" value="Genomic_DNA"/>
</dbReference>